<sequence length="60" mass="7108">MSVIKLQVTHTETLSPVVVPSEDGYDIDKKLFQEYEEARLWFDEMEERIVKALEEAEYND</sequence>
<gene>
    <name evidence="1" type="ORF">UFOVP46_105</name>
</gene>
<dbReference type="EMBL" id="LR796174">
    <property type="protein sequence ID" value="CAB4123843.1"/>
    <property type="molecule type" value="Genomic_DNA"/>
</dbReference>
<accession>A0A6J5KS15</accession>
<protein>
    <submittedName>
        <fullName evidence="1">Uncharacterized protein</fullName>
    </submittedName>
</protein>
<name>A0A6J5KS15_9CAUD</name>
<evidence type="ECO:0000313" key="1">
    <source>
        <dbReference type="EMBL" id="CAB4123843.1"/>
    </source>
</evidence>
<proteinExistence type="predicted"/>
<organism evidence="1">
    <name type="scientific">uncultured Caudovirales phage</name>
    <dbReference type="NCBI Taxonomy" id="2100421"/>
    <lineage>
        <taxon>Viruses</taxon>
        <taxon>Duplodnaviria</taxon>
        <taxon>Heunggongvirae</taxon>
        <taxon>Uroviricota</taxon>
        <taxon>Caudoviricetes</taxon>
        <taxon>Peduoviridae</taxon>
        <taxon>Maltschvirus</taxon>
        <taxon>Maltschvirus maltsch</taxon>
    </lineage>
</organism>
<reference evidence="1" key="1">
    <citation type="submission" date="2020-04" db="EMBL/GenBank/DDBJ databases">
        <authorList>
            <person name="Chiriac C."/>
            <person name="Salcher M."/>
            <person name="Ghai R."/>
            <person name="Kavagutti S V."/>
        </authorList>
    </citation>
    <scope>NUCLEOTIDE SEQUENCE</scope>
</reference>